<evidence type="ECO:0000256" key="1">
    <source>
        <dbReference type="ARBA" id="ARBA00005188"/>
    </source>
</evidence>
<dbReference type="SUPFAM" id="SSF52402">
    <property type="entry name" value="Adenine nucleotide alpha hydrolases-like"/>
    <property type="match status" value="1"/>
</dbReference>
<feature type="binding site" evidence="7">
    <location>
        <position position="504"/>
    </location>
    <ligand>
        <name>deamido-NAD(+)</name>
        <dbReference type="ChEBI" id="CHEBI:58437"/>
        <note>ligand shared between two neighboring subunits</note>
    </ligand>
</feature>
<feature type="binding site" evidence="7">
    <location>
        <position position="243"/>
    </location>
    <ligand>
        <name>L-glutamine</name>
        <dbReference type="ChEBI" id="CHEBI:58359"/>
    </ligand>
</feature>
<feature type="active site" description="Proton acceptor; for glutaminase activity" evidence="7">
    <location>
        <position position="53"/>
    </location>
</feature>
<dbReference type="GO" id="GO:0008795">
    <property type="term" value="F:NAD+ synthase activity"/>
    <property type="evidence" value="ECO:0007669"/>
    <property type="project" value="UniProtKB-UniRule"/>
</dbReference>
<accession>A0AAW9HDT1</accession>
<feature type="binding site" evidence="7">
    <location>
        <position position="683"/>
    </location>
    <ligand>
        <name>deamido-NAD(+)</name>
        <dbReference type="ChEBI" id="CHEBI:58437"/>
        <note>ligand shared between two neighboring subunits</note>
    </ligand>
</feature>
<evidence type="ECO:0000256" key="7">
    <source>
        <dbReference type="HAMAP-Rule" id="MF_02090"/>
    </source>
</evidence>
<feature type="active site" description="Nucleophile; for glutaminase activity" evidence="7">
    <location>
        <position position="210"/>
    </location>
</feature>
<comment type="function">
    <text evidence="7">Catalyzes the ATP-dependent amidation of deamido-NAD to form NAD. Uses L-glutamine as a nitrogen source.</text>
</comment>
<feature type="binding site" evidence="7">
    <location>
        <position position="528"/>
    </location>
    <ligand>
        <name>ATP</name>
        <dbReference type="ChEBI" id="CHEBI:30616"/>
    </ligand>
</feature>
<proteinExistence type="inferred from homology"/>
<dbReference type="AlphaFoldDB" id="A0AAW9HDT1"/>
<feature type="active site" description="For glutaminase activity" evidence="7">
    <location>
        <position position="122"/>
    </location>
</feature>
<protein>
    <recommendedName>
        <fullName evidence="7 8">Glutamine-dependent NAD(+) synthetase</fullName>
        <ecNumber evidence="7 8">6.3.5.1</ecNumber>
    </recommendedName>
    <alternativeName>
        <fullName evidence="7 8">NAD(+) synthase [glutamine-hydrolyzing]</fullName>
    </alternativeName>
</protein>
<gene>
    <name evidence="7" type="primary">nadE</name>
    <name evidence="11" type="ORF">R6G74_07990</name>
    <name evidence="12" type="ORF">R6P33_02335</name>
</gene>
<evidence type="ECO:0000256" key="4">
    <source>
        <dbReference type="ARBA" id="ARBA00022741"/>
    </source>
</evidence>
<feature type="binding site" evidence="7">
    <location>
        <position position="533"/>
    </location>
    <ligand>
        <name>deamido-NAD(+)</name>
        <dbReference type="ChEBI" id="CHEBI:58437"/>
        <note>ligand shared between two neighboring subunits</note>
    </ligand>
</feature>
<comment type="similarity">
    <text evidence="2 7 8">In the C-terminal section; belongs to the NAD synthetase family.</text>
</comment>
<evidence type="ECO:0000256" key="8">
    <source>
        <dbReference type="PIRNR" id="PIRNR006630"/>
    </source>
</evidence>
<dbReference type="Pfam" id="PF00795">
    <property type="entry name" value="CN_hydrolase"/>
    <property type="match status" value="1"/>
</dbReference>
<dbReference type="EMBL" id="JAWNFV010000018">
    <property type="protein sequence ID" value="MDY5141242.1"/>
    <property type="molecule type" value="Genomic_DNA"/>
</dbReference>
<dbReference type="InterPro" id="IPR014729">
    <property type="entry name" value="Rossmann-like_a/b/a_fold"/>
</dbReference>
<evidence type="ECO:0000313" key="13">
    <source>
        <dbReference type="Proteomes" id="UP001284901"/>
    </source>
</evidence>
<keyword evidence="6 7" id="KW-0520">NAD</keyword>
<keyword evidence="4 7" id="KW-0547">Nucleotide-binding</keyword>
<feature type="region of interest" description="Disordered" evidence="9">
    <location>
        <begin position="319"/>
        <end position="342"/>
    </location>
</feature>
<feature type="binding site" evidence="7">
    <location>
        <position position="128"/>
    </location>
    <ligand>
        <name>L-glutamine</name>
        <dbReference type="ChEBI" id="CHEBI:58359"/>
    </ligand>
</feature>
<feature type="domain" description="CN hydrolase" evidence="10">
    <location>
        <begin position="13"/>
        <end position="310"/>
    </location>
</feature>
<evidence type="ECO:0000259" key="10">
    <source>
        <dbReference type="PROSITE" id="PS50263"/>
    </source>
</evidence>
<dbReference type="SUPFAM" id="SSF56317">
    <property type="entry name" value="Carbon-nitrogen hydrolase"/>
    <property type="match status" value="1"/>
</dbReference>
<dbReference type="PROSITE" id="PS50263">
    <property type="entry name" value="CN_HYDROLASE"/>
    <property type="match status" value="1"/>
</dbReference>
<dbReference type="Gene3D" id="3.40.50.620">
    <property type="entry name" value="HUPs"/>
    <property type="match status" value="1"/>
</dbReference>
<evidence type="ECO:0000256" key="5">
    <source>
        <dbReference type="ARBA" id="ARBA00022840"/>
    </source>
</evidence>
<dbReference type="GO" id="GO:0005524">
    <property type="term" value="F:ATP binding"/>
    <property type="evidence" value="ECO:0007669"/>
    <property type="project" value="UniProtKB-UniRule"/>
</dbReference>
<keyword evidence="5 7" id="KW-0067">ATP-binding</keyword>
<keyword evidence="3 7" id="KW-0436">Ligase</keyword>
<dbReference type="InterPro" id="IPR022310">
    <property type="entry name" value="NAD/GMP_synthase"/>
</dbReference>
<dbReference type="HAMAP" id="MF_02090">
    <property type="entry name" value="NadE_glutamine_dep"/>
    <property type="match status" value="1"/>
</dbReference>
<dbReference type="InterPro" id="IPR003010">
    <property type="entry name" value="C-N_Hydrolase"/>
</dbReference>
<dbReference type="InterPro" id="IPR014445">
    <property type="entry name" value="Gln-dep_NAD_synthase"/>
</dbReference>
<dbReference type="CDD" id="cd00553">
    <property type="entry name" value="NAD_synthase"/>
    <property type="match status" value="1"/>
</dbReference>
<dbReference type="FunFam" id="1.10.10.1140:FF:000001">
    <property type="entry name" value="Glutamine-dependent NAD(+) synthetase"/>
    <property type="match status" value="1"/>
</dbReference>
<feature type="compositionally biased region" description="Polar residues" evidence="9">
    <location>
        <begin position="320"/>
        <end position="331"/>
    </location>
</feature>
<dbReference type="CDD" id="cd07570">
    <property type="entry name" value="GAT_Gln-NAD-synth"/>
    <property type="match status" value="1"/>
</dbReference>
<dbReference type="PIRSF" id="PIRSF006630">
    <property type="entry name" value="NADS_GAT"/>
    <property type="match status" value="1"/>
</dbReference>
<dbReference type="EMBL" id="JAWNFY010000005">
    <property type="protein sequence ID" value="MDY5145863.1"/>
    <property type="molecule type" value="Genomic_DNA"/>
</dbReference>
<dbReference type="InterPro" id="IPR003694">
    <property type="entry name" value="NAD_synthase"/>
</dbReference>
<dbReference type="EC" id="6.3.5.1" evidence="7 8"/>
<name>A0AAW9HDT1_9ACTO</name>
<evidence type="ECO:0000256" key="3">
    <source>
        <dbReference type="ARBA" id="ARBA00022598"/>
    </source>
</evidence>
<comment type="pathway">
    <text evidence="1 7 8">Cofactor biosynthesis; NAD(+) biosynthesis; NAD(+) from deamido-NAD(+) (L-Gln route): step 1/1.</text>
</comment>
<dbReference type="NCBIfam" id="NF002730">
    <property type="entry name" value="PRK02628.1"/>
    <property type="match status" value="1"/>
</dbReference>
<keyword evidence="13" id="KW-1185">Reference proteome</keyword>
<dbReference type="GO" id="GO:0003952">
    <property type="term" value="F:NAD+ synthase (glutamine-hydrolyzing) activity"/>
    <property type="evidence" value="ECO:0007669"/>
    <property type="project" value="UniProtKB-UniRule"/>
</dbReference>
<evidence type="ECO:0000256" key="9">
    <source>
        <dbReference type="SAM" id="MobiDB-lite"/>
    </source>
</evidence>
<dbReference type="Proteomes" id="UP001284901">
    <property type="component" value="Unassembled WGS sequence"/>
</dbReference>
<comment type="catalytic activity">
    <reaction evidence="7 8">
        <text>deamido-NAD(+) + L-glutamine + ATP + H2O = L-glutamate + AMP + diphosphate + NAD(+) + H(+)</text>
        <dbReference type="Rhea" id="RHEA:24384"/>
        <dbReference type="ChEBI" id="CHEBI:15377"/>
        <dbReference type="ChEBI" id="CHEBI:15378"/>
        <dbReference type="ChEBI" id="CHEBI:29985"/>
        <dbReference type="ChEBI" id="CHEBI:30616"/>
        <dbReference type="ChEBI" id="CHEBI:33019"/>
        <dbReference type="ChEBI" id="CHEBI:57540"/>
        <dbReference type="ChEBI" id="CHEBI:58359"/>
        <dbReference type="ChEBI" id="CHEBI:58437"/>
        <dbReference type="ChEBI" id="CHEBI:456215"/>
        <dbReference type="EC" id="6.3.5.1"/>
    </reaction>
</comment>
<feature type="binding site" evidence="7">
    <location>
        <begin position="414"/>
        <end position="421"/>
    </location>
    <ligand>
        <name>ATP</name>
        <dbReference type="ChEBI" id="CHEBI:30616"/>
    </ligand>
</feature>
<dbReference type="InterPro" id="IPR041856">
    <property type="entry name" value="NAD+_synth_C"/>
</dbReference>
<evidence type="ECO:0000313" key="14">
    <source>
        <dbReference type="Proteomes" id="UP001288320"/>
    </source>
</evidence>
<evidence type="ECO:0000256" key="2">
    <source>
        <dbReference type="ARBA" id="ARBA00007145"/>
    </source>
</evidence>
<evidence type="ECO:0000313" key="11">
    <source>
        <dbReference type="EMBL" id="MDY5141242.1"/>
    </source>
</evidence>
<dbReference type="GO" id="GO:0009435">
    <property type="term" value="P:NAD+ biosynthetic process"/>
    <property type="evidence" value="ECO:0007669"/>
    <property type="project" value="UniProtKB-UniRule"/>
</dbReference>
<dbReference type="Pfam" id="PF02540">
    <property type="entry name" value="NAD_synthase"/>
    <property type="match status" value="1"/>
</dbReference>
<feature type="binding site" evidence="7">
    <location>
        <position position="237"/>
    </location>
    <ligand>
        <name>L-glutamine</name>
        <dbReference type="ChEBI" id="CHEBI:58359"/>
    </ligand>
</feature>
<dbReference type="PANTHER" id="PTHR23090:SF9">
    <property type="entry name" value="GLUTAMINE-DEPENDENT NAD(+) SYNTHETASE"/>
    <property type="match status" value="1"/>
</dbReference>
<feature type="binding site" evidence="7">
    <location>
        <begin position="538"/>
        <end position="541"/>
    </location>
    <ligand>
        <name>deamido-NAD(+)</name>
        <dbReference type="ChEBI" id="CHEBI:58437"/>
        <note>ligand shared between two neighboring subunits</note>
    </ligand>
</feature>
<sequence>MSDFSSIYSHGYVRVAACSPEVVVADPQRNAQAIIAAARAVSARGAVLAVFPELSLTGYSAEDLFLQDALLRATLEALETVRAASAEFDAALIVGAPLHWRNRLYNCAVVLHHGNVLGVVPKSYIPNYREFYEKRHFASGAGLRNADIELPGVRTDAAWSTGLSEEQRAEFAHTEEAWAYTLGRNTVPFGPDLIFSASDIPGFDFHVEICEDMWVPIPPSARAALAGAQVLVNLSGSPVTVGREDDRDLLIRGASARCAAAYIYAANGEWESSTDLAWDGQTVIYECGEKIAAGQRFSAGHSATLGDIDLDRIRQERQRNGSFNDNALTQGTERDEYSNPGTDSFRTINFTAGIPDMSALDAAEQRLHREVVRFPFMGGSERNPDRDCFEAFSIQVYALITRLRATGSAKVIIGVSGGLDSTHALLVACRAMDLLERPRTDILAYTLPGFATSQHTKNNAYALCEALGVPLEEIDIRPAARQMLADMGHPFAAGEPVYDLTFENVQAGLRTDYLFRLAGFHGGIVLGTGDLSELALGWCTFGVGDHMSHYNVNAGMPKTFMQHVLRWMARQDFLAGAAAQSLIDILNTEISPELVPADAGGALQSTQEKIGPYELQDFTLYFALRYGFLPSKIAFLAREAWGDASRGFWPEGIEGDARHAYSLAEIKTWMELFYRRFFSQQFKRSTLPNGPKILSGGSLSPRGDWRMPSDATSRVWLADLENIPSTPTEDA</sequence>
<reference evidence="11 13" key="1">
    <citation type="submission" date="2023-10" db="EMBL/GenBank/DDBJ databases">
        <title>Whole Genome based description of the genera Actinobaculum and Actinotignum reveals a complex phylogenetic relationship within the species included in the genus Actinotignum.</title>
        <authorList>
            <person name="Jensen C.S."/>
            <person name="Dargis R."/>
            <person name="Kemp M."/>
            <person name="Christensen J.J."/>
        </authorList>
    </citation>
    <scope>NUCLEOTIDE SEQUENCE</scope>
    <source>
        <strain evidence="12 13">SLA_B089</strain>
        <strain evidence="11">SLA_B245</strain>
    </source>
</reference>
<dbReference type="RefSeq" id="WP_087070568.1">
    <property type="nucleotide sequence ID" value="NZ_CAUPFC010000014.1"/>
</dbReference>
<comment type="caution">
    <text evidence="11">The sequence shown here is derived from an EMBL/GenBank/DDBJ whole genome shotgun (WGS) entry which is preliminary data.</text>
</comment>
<dbReference type="GO" id="GO:0005737">
    <property type="term" value="C:cytoplasm"/>
    <property type="evidence" value="ECO:0007669"/>
    <property type="project" value="InterPro"/>
</dbReference>
<dbReference type="InterPro" id="IPR036526">
    <property type="entry name" value="C-N_Hydrolase_sf"/>
</dbReference>
<dbReference type="Proteomes" id="UP001288320">
    <property type="component" value="Unassembled WGS sequence"/>
</dbReference>
<dbReference type="PANTHER" id="PTHR23090">
    <property type="entry name" value="NH 3 /GLUTAMINE-DEPENDENT NAD + SYNTHETASE"/>
    <property type="match status" value="1"/>
</dbReference>
<evidence type="ECO:0000256" key="6">
    <source>
        <dbReference type="ARBA" id="ARBA00023027"/>
    </source>
</evidence>
<dbReference type="GO" id="GO:0004359">
    <property type="term" value="F:glutaminase activity"/>
    <property type="evidence" value="ECO:0007669"/>
    <property type="project" value="InterPro"/>
</dbReference>
<dbReference type="GeneID" id="92814492"/>
<organism evidence="11 14">
    <name type="scientific">Actinotignum timonense</name>
    <dbReference type="NCBI Taxonomy" id="1870995"/>
    <lineage>
        <taxon>Bacteria</taxon>
        <taxon>Bacillati</taxon>
        <taxon>Actinomycetota</taxon>
        <taxon>Actinomycetes</taxon>
        <taxon>Actinomycetales</taxon>
        <taxon>Actinomycetaceae</taxon>
        <taxon>Actinotignum</taxon>
    </lineage>
</organism>
<dbReference type="Gene3D" id="1.10.10.1140">
    <property type="entry name" value="Glutamine-dependent NAD+ synthetase, C-terminal domain"/>
    <property type="match status" value="1"/>
</dbReference>
<dbReference type="Gene3D" id="3.60.110.10">
    <property type="entry name" value="Carbon-nitrogen hydrolase"/>
    <property type="match status" value="1"/>
</dbReference>
<evidence type="ECO:0000313" key="12">
    <source>
        <dbReference type="EMBL" id="MDY5145863.1"/>
    </source>
</evidence>